<keyword evidence="2" id="KW-1185">Reference proteome</keyword>
<dbReference type="STRING" id="151549.A0A4C1SFQ8"/>
<evidence type="ECO:0000313" key="1">
    <source>
        <dbReference type="EMBL" id="GBP00989.1"/>
    </source>
</evidence>
<sequence>MPPILQVIFAMSACGLQKMVNKINDSVKKRGMREYVRKTKTMVIERCKTTIECDILIESEKVDQVKEFVYLGSLFTNDGKHDRDIARRVNAGNKLMGPCSLL</sequence>
<dbReference type="EMBL" id="BGZK01000007">
    <property type="protein sequence ID" value="GBP00989.1"/>
    <property type="molecule type" value="Genomic_DNA"/>
</dbReference>
<dbReference type="Proteomes" id="UP000299102">
    <property type="component" value="Unassembled WGS sequence"/>
</dbReference>
<proteinExistence type="predicted"/>
<reference evidence="1 2" key="1">
    <citation type="journal article" date="2019" name="Commun. Biol.">
        <title>The bagworm genome reveals a unique fibroin gene that provides high tensile strength.</title>
        <authorList>
            <person name="Kono N."/>
            <person name="Nakamura H."/>
            <person name="Ohtoshi R."/>
            <person name="Tomita M."/>
            <person name="Numata K."/>
            <person name="Arakawa K."/>
        </authorList>
    </citation>
    <scope>NUCLEOTIDE SEQUENCE [LARGE SCALE GENOMIC DNA]</scope>
</reference>
<name>A0A4C1SFQ8_EUMVA</name>
<evidence type="ECO:0000313" key="2">
    <source>
        <dbReference type="Proteomes" id="UP000299102"/>
    </source>
</evidence>
<dbReference type="OrthoDB" id="425681at2759"/>
<dbReference type="AlphaFoldDB" id="A0A4C1SFQ8"/>
<accession>A0A4C1SFQ8</accession>
<organism evidence="1 2">
    <name type="scientific">Eumeta variegata</name>
    <name type="common">Bagworm moth</name>
    <name type="synonym">Eumeta japonica</name>
    <dbReference type="NCBI Taxonomy" id="151549"/>
    <lineage>
        <taxon>Eukaryota</taxon>
        <taxon>Metazoa</taxon>
        <taxon>Ecdysozoa</taxon>
        <taxon>Arthropoda</taxon>
        <taxon>Hexapoda</taxon>
        <taxon>Insecta</taxon>
        <taxon>Pterygota</taxon>
        <taxon>Neoptera</taxon>
        <taxon>Endopterygota</taxon>
        <taxon>Lepidoptera</taxon>
        <taxon>Glossata</taxon>
        <taxon>Ditrysia</taxon>
        <taxon>Tineoidea</taxon>
        <taxon>Psychidae</taxon>
        <taxon>Oiketicinae</taxon>
        <taxon>Eumeta</taxon>
    </lineage>
</organism>
<gene>
    <name evidence="1" type="ORF">EVAR_2280_1</name>
</gene>
<comment type="caution">
    <text evidence="1">The sequence shown here is derived from an EMBL/GenBank/DDBJ whole genome shotgun (WGS) entry which is preliminary data.</text>
</comment>
<protein>
    <submittedName>
        <fullName evidence="1">Uncharacterized protein</fullName>
    </submittedName>
</protein>